<feature type="domain" description="Carboxysome Shell Carbonic Anhydrase catalytic" evidence="1">
    <location>
        <begin position="48"/>
        <end position="171"/>
    </location>
</feature>
<organism evidence="2 3">
    <name type="scientific">Natronocella acetinitrilica</name>
    <dbReference type="NCBI Taxonomy" id="414046"/>
    <lineage>
        <taxon>Bacteria</taxon>
        <taxon>Pseudomonadati</taxon>
        <taxon>Pseudomonadota</taxon>
        <taxon>Gammaproteobacteria</taxon>
        <taxon>Chromatiales</taxon>
        <taxon>Ectothiorhodospiraceae</taxon>
        <taxon>Natronocella</taxon>
    </lineage>
</organism>
<proteinExistence type="predicted"/>
<sequence>MDMRFRPIEDRIAWIFSQAQQYADQIAAGRSGDAGGTVGSTVLASLECMDGRLHLPSATGTLPDRFVSFRNLGGIFDLGWPYLSELLADRVDAAGAQGRRVLLLLTYHFSRGSRSRGCAGFHCDRAAAMRHAEGLRRQALSAFGRAGERVYPLVCGFETDEDALILHAPGGDCLDLAAVGADGFGSLQDSLQRLLPDMPQSIQRDLLPLLFNNVAHIAEIRQQQRDLDREHCEWMIGVGRGFDFLRLPNTALLVGPYDPDLSHPISTAATIIRSNMERGRIPDDGFFLLASMPVGAGEFDATRAALKSAFLADFAARLVREEEPWLAERMHLRSAIFHPDSGRLEILDQQDSPRLSGHA</sequence>
<comment type="caution">
    <text evidence="2">The sequence shown here is derived from an EMBL/GenBank/DDBJ whole genome shotgun (WGS) entry which is preliminary data.</text>
</comment>
<name>A0AAE3KC48_9GAMM</name>
<dbReference type="RefSeq" id="WP_253478593.1">
    <property type="nucleotide sequence ID" value="NZ_JALJXV010000005.1"/>
</dbReference>
<dbReference type="EMBL" id="JALJXV010000005">
    <property type="protein sequence ID" value="MCP1675321.1"/>
    <property type="molecule type" value="Genomic_DNA"/>
</dbReference>
<accession>A0AAE3KC48</accession>
<dbReference type="AlphaFoldDB" id="A0AAE3KC48"/>
<evidence type="ECO:0000313" key="2">
    <source>
        <dbReference type="EMBL" id="MCP1675321.1"/>
    </source>
</evidence>
<keyword evidence="3" id="KW-1185">Reference proteome</keyword>
<protein>
    <recommendedName>
        <fullName evidence="1">Carboxysome Shell Carbonic Anhydrase catalytic domain-containing protein</fullName>
    </recommendedName>
</protein>
<gene>
    <name evidence="2" type="ORF">J2T57_002469</name>
</gene>
<evidence type="ECO:0000259" key="1">
    <source>
        <dbReference type="Pfam" id="PF20686"/>
    </source>
</evidence>
<dbReference type="InterPro" id="IPR048539">
    <property type="entry name" value="CsoSCA_cat"/>
</dbReference>
<evidence type="ECO:0000313" key="3">
    <source>
        <dbReference type="Proteomes" id="UP001205843"/>
    </source>
</evidence>
<reference evidence="2" key="1">
    <citation type="submission" date="2022-03" db="EMBL/GenBank/DDBJ databases">
        <title>Genomic Encyclopedia of Type Strains, Phase III (KMG-III): the genomes of soil and plant-associated and newly described type strains.</title>
        <authorList>
            <person name="Whitman W."/>
        </authorList>
    </citation>
    <scope>NUCLEOTIDE SEQUENCE</scope>
    <source>
        <strain evidence="2">ANL 6-2</strain>
    </source>
</reference>
<dbReference type="Pfam" id="PF20686">
    <property type="entry name" value="CsoSCA_cat"/>
    <property type="match status" value="1"/>
</dbReference>
<dbReference type="Proteomes" id="UP001205843">
    <property type="component" value="Unassembled WGS sequence"/>
</dbReference>